<gene>
    <name evidence="4" type="ORF">ORQ98_11195</name>
</gene>
<organism evidence="4 5">
    <name type="scientific">Spartinivicinus poritis</name>
    <dbReference type="NCBI Taxonomy" id="2994640"/>
    <lineage>
        <taxon>Bacteria</taxon>
        <taxon>Pseudomonadati</taxon>
        <taxon>Pseudomonadota</taxon>
        <taxon>Gammaproteobacteria</taxon>
        <taxon>Oceanospirillales</taxon>
        <taxon>Zooshikellaceae</taxon>
        <taxon>Spartinivicinus</taxon>
    </lineage>
</organism>
<dbReference type="Gene3D" id="3.40.190.10">
    <property type="entry name" value="Periplasmic binding protein-like II"/>
    <property type="match status" value="2"/>
</dbReference>
<comment type="similarity">
    <text evidence="1">Belongs to the bacterial solute-binding protein 1 family.</text>
</comment>
<dbReference type="PANTHER" id="PTHR30006">
    <property type="entry name" value="THIAMINE-BINDING PERIPLASMIC PROTEIN-RELATED"/>
    <property type="match status" value="1"/>
</dbReference>
<keyword evidence="2 3" id="KW-0732">Signal</keyword>
<sequence>MLKSLKHTCLAATAVISAFTSIYVAAEEKLVVYTARKEHLVKPLFDLYTKQTGVKIDYITDSAGPLITRLQAEGKNTPADLLITVDAGNLWQAQDKGVLQPVKSETLEQNIPAHLRDPNNNWFGLSVRARTMVYATDRVKPAELSTYANLADKKWDGRLCLRTSKKVYNQSLVATIIERLGKEKTEQVVKGWVNNLAAPVFSNDTMAMEAVAAGQCDVTVVNTYYYGRLLKEKPDTKLKLFWANQKTTGTHVNVSGAGVTKYAKHKAAAVKFLEWLSTPTAQKIFADANMEYPASSSVKPAKLVASWGEFKADQLNVEIAGRKQAEAIKLMDRAGYK</sequence>
<evidence type="ECO:0000313" key="5">
    <source>
        <dbReference type="Proteomes" id="UP001528823"/>
    </source>
</evidence>
<dbReference type="Proteomes" id="UP001528823">
    <property type="component" value="Unassembled WGS sequence"/>
</dbReference>
<evidence type="ECO:0000256" key="2">
    <source>
        <dbReference type="ARBA" id="ARBA00022729"/>
    </source>
</evidence>
<dbReference type="PIRSF" id="PIRSF002825">
    <property type="entry name" value="CfbpA"/>
    <property type="match status" value="1"/>
</dbReference>
<comment type="caution">
    <text evidence="4">The sequence shown here is derived from an EMBL/GenBank/DDBJ whole genome shotgun (WGS) entry which is preliminary data.</text>
</comment>
<accession>A0ABT5U845</accession>
<evidence type="ECO:0000256" key="3">
    <source>
        <dbReference type="SAM" id="SignalP"/>
    </source>
</evidence>
<protein>
    <submittedName>
        <fullName evidence="4">Extracellular solute-binding protein</fullName>
    </submittedName>
</protein>
<feature type="chain" id="PRO_5046822645" evidence="3">
    <location>
        <begin position="26"/>
        <end position="337"/>
    </location>
</feature>
<evidence type="ECO:0000313" key="4">
    <source>
        <dbReference type="EMBL" id="MDE1462536.1"/>
    </source>
</evidence>
<evidence type="ECO:0000256" key="1">
    <source>
        <dbReference type="ARBA" id="ARBA00008520"/>
    </source>
</evidence>
<dbReference type="EMBL" id="JAPMOU010000011">
    <property type="protein sequence ID" value="MDE1462536.1"/>
    <property type="molecule type" value="Genomic_DNA"/>
</dbReference>
<reference evidence="4 5" key="1">
    <citation type="submission" date="2022-11" db="EMBL/GenBank/DDBJ databases">
        <title>Spartinivicinus poritis sp. nov., isolated from scleractinian coral Porites lutea.</title>
        <authorList>
            <person name="Zhang G."/>
            <person name="Cai L."/>
            <person name="Wei Q."/>
        </authorList>
    </citation>
    <scope>NUCLEOTIDE SEQUENCE [LARGE SCALE GENOMIC DNA]</scope>
    <source>
        <strain evidence="4 5">A2-2</strain>
    </source>
</reference>
<dbReference type="SUPFAM" id="SSF53850">
    <property type="entry name" value="Periplasmic binding protein-like II"/>
    <property type="match status" value="1"/>
</dbReference>
<dbReference type="PANTHER" id="PTHR30006:SF15">
    <property type="entry name" value="IRON-UTILIZATION PERIPLASMIC PROTEIN"/>
    <property type="match status" value="1"/>
</dbReference>
<dbReference type="InterPro" id="IPR026045">
    <property type="entry name" value="Ferric-bd"/>
</dbReference>
<name>A0ABT5U845_9GAMM</name>
<proteinExistence type="inferred from homology"/>
<keyword evidence="5" id="KW-1185">Reference proteome</keyword>
<dbReference type="InterPro" id="IPR006059">
    <property type="entry name" value="SBP"/>
</dbReference>
<dbReference type="RefSeq" id="WP_274688891.1">
    <property type="nucleotide sequence ID" value="NZ_JAPMOU010000011.1"/>
</dbReference>
<feature type="signal peptide" evidence="3">
    <location>
        <begin position="1"/>
        <end position="25"/>
    </location>
</feature>
<dbReference type="Pfam" id="PF01547">
    <property type="entry name" value="SBP_bac_1"/>
    <property type="match status" value="1"/>
</dbReference>